<keyword evidence="6" id="KW-1185">Reference proteome</keyword>
<dbReference type="RefSeq" id="WP_156714415.1">
    <property type="nucleotide sequence ID" value="NZ_WPHG01000005.1"/>
</dbReference>
<gene>
    <name evidence="5" type="ORF">GN330_19000</name>
</gene>
<evidence type="ECO:0000256" key="3">
    <source>
        <dbReference type="SAM" id="SignalP"/>
    </source>
</evidence>
<name>A0A844QMT3_9HYPH</name>
<dbReference type="AlphaFoldDB" id="A0A844QMT3"/>
<feature type="signal peptide" evidence="3">
    <location>
        <begin position="1"/>
        <end position="32"/>
    </location>
</feature>
<dbReference type="Pfam" id="PF00496">
    <property type="entry name" value="SBP_bac_5"/>
    <property type="match status" value="1"/>
</dbReference>
<dbReference type="GO" id="GO:1904680">
    <property type="term" value="F:peptide transmembrane transporter activity"/>
    <property type="evidence" value="ECO:0007669"/>
    <property type="project" value="TreeGrafter"/>
</dbReference>
<dbReference type="InterPro" id="IPR039424">
    <property type="entry name" value="SBP_5"/>
</dbReference>
<organism evidence="5 6">
    <name type="scientific">Nitratireductor arenosus</name>
    <dbReference type="NCBI Taxonomy" id="2682096"/>
    <lineage>
        <taxon>Bacteria</taxon>
        <taxon>Pseudomonadati</taxon>
        <taxon>Pseudomonadota</taxon>
        <taxon>Alphaproteobacteria</taxon>
        <taxon>Hyphomicrobiales</taxon>
        <taxon>Phyllobacteriaceae</taxon>
        <taxon>Nitratireductor</taxon>
    </lineage>
</organism>
<accession>A0A844QMT3</accession>
<sequence>MTASGFFRRARFSVCFAGLLVASALVGAPALAQEPPSLKQAVESGALPPMAERLPETPRVIDLAALGRSEGRYGGTLTMLMAQSKDIRMMTIYGYARLVGFDEKLELVPDILESFEVEEGRIFTLKLRPGHRWSDGAPFTAEDFRYAWQDVETDEDLSRAGPSQVMLVDGEPPAFEVIDQHTVRYTWSKPNPQFLPSLAGGSPNYIAVPAHYLKQFHQKYVDKAELDAKVADAGVRDWVALHTIRARAYRPENPDLPSLEPWVNITPPPAERFIFKRNPYYHRVDKSGRQLPYIDEIFMGISSADIIPAKTGSGDSDLQARYLRFDNYTFLKQASQTHGYEVKLWRDGDGSQVAYLPNLNVNDAVWRDLFRDVRFRRALSVAIHREEINQQFYFGLAHPAANTVLDTSPLFRPEYDQAWAQYDPDLANRLLDEIGLERGVDGIRRLPDGRRAELIVELAGGTEESDVTQLVGEYWGKIGIKIFPRAMQLDNLRRRFLSGDTQMSVWSGLNVGLATADVPPEELAPVSSVQGNWPQWGQYVETGGKAGEMVDEPNALRLHQLFQSWRVSSTTEERRAIWHEMLGIYTDQVYTIGTVNGVLQPVVVRNTLQNVPDKGIYAFAPVAYFGVYMPDTFWFSAGD</sequence>
<dbReference type="CDD" id="cd08500">
    <property type="entry name" value="PBP2_NikA_DppA_OppA_like_4"/>
    <property type="match status" value="1"/>
</dbReference>
<proteinExistence type="inferred from homology"/>
<dbReference type="SUPFAM" id="SSF53850">
    <property type="entry name" value="Periplasmic binding protein-like II"/>
    <property type="match status" value="1"/>
</dbReference>
<dbReference type="PANTHER" id="PTHR30290:SF62">
    <property type="entry name" value="OLIGOPEPTIDE ABC TRANSPORTER, PERIPLASMIC OLIGOPEPTIDE-BINDING PROTEIN"/>
    <property type="match status" value="1"/>
</dbReference>
<feature type="chain" id="PRO_5032495625" evidence="3">
    <location>
        <begin position="33"/>
        <end position="639"/>
    </location>
</feature>
<evidence type="ECO:0000256" key="2">
    <source>
        <dbReference type="ARBA" id="ARBA00005695"/>
    </source>
</evidence>
<dbReference type="EMBL" id="WPHG01000005">
    <property type="protein sequence ID" value="MVA99338.1"/>
    <property type="molecule type" value="Genomic_DNA"/>
</dbReference>
<dbReference type="Gene3D" id="3.40.190.10">
    <property type="entry name" value="Periplasmic binding protein-like II"/>
    <property type="match status" value="1"/>
</dbReference>
<comment type="subcellular location">
    <subcellularLocation>
        <location evidence="1">Periplasm</location>
    </subcellularLocation>
</comment>
<dbReference type="InterPro" id="IPR000914">
    <property type="entry name" value="SBP_5_dom"/>
</dbReference>
<dbReference type="GO" id="GO:0015833">
    <property type="term" value="P:peptide transport"/>
    <property type="evidence" value="ECO:0007669"/>
    <property type="project" value="TreeGrafter"/>
</dbReference>
<evidence type="ECO:0000313" key="5">
    <source>
        <dbReference type="EMBL" id="MVA99338.1"/>
    </source>
</evidence>
<protein>
    <submittedName>
        <fullName evidence="5">ABC transporter substrate-binding protein</fullName>
    </submittedName>
</protein>
<evidence type="ECO:0000259" key="4">
    <source>
        <dbReference type="Pfam" id="PF00496"/>
    </source>
</evidence>
<evidence type="ECO:0000313" key="6">
    <source>
        <dbReference type="Proteomes" id="UP000463224"/>
    </source>
</evidence>
<dbReference type="PANTHER" id="PTHR30290">
    <property type="entry name" value="PERIPLASMIC BINDING COMPONENT OF ABC TRANSPORTER"/>
    <property type="match status" value="1"/>
</dbReference>
<feature type="domain" description="Solute-binding protein family 5" evidence="4">
    <location>
        <begin position="106"/>
        <end position="508"/>
    </location>
</feature>
<evidence type="ECO:0000256" key="1">
    <source>
        <dbReference type="ARBA" id="ARBA00004418"/>
    </source>
</evidence>
<reference evidence="5 6" key="1">
    <citation type="submission" date="2019-12" db="EMBL/GenBank/DDBJ databases">
        <title>Nitratireductor arenosus sp. nov., Isolated from sea sand, Jeju island, South Korea.</title>
        <authorList>
            <person name="Kim W."/>
        </authorList>
    </citation>
    <scope>NUCLEOTIDE SEQUENCE [LARGE SCALE GENOMIC DNA]</scope>
    <source>
        <strain evidence="5 6">CAU 1489</strain>
    </source>
</reference>
<comment type="caution">
    <text evidence="5">The sequence shown here is derived from an EMBL/GenBank/DDBJ whole genome shotgun (WGS) entry which is preliminary data.</text>
</comment>
<comment type="similarity">
    <text evidence="2">Belongs to the bacterial solute-binding protein 5 family.</text>
</comment>
<keyword evidence="3" id="KW-0732">Signal</keyword>
<dbReference type="Proteomes" id="UP000463224">
    <property type="component" value="Unassembled WGS sequence"/>
</dbReference>
<dbReference type="Gene3D" id="3.10.105.10">
    <property type="entry name" value="Dipeptide-binding Protein, Domain 3"/>
    <property type="match status" value="1"/>
</dbReference>